<feature type="compositionally biased region" description="Polar residues" evidence="1">
    <location>
        <begin position="483"/>
        <end position="500"/>
    </location>
</feature>
<evidence type="ECO:0000313" key="3">
    <source>
        <dbReference type="Proteomes" id="UP001314205"/>
    </source>
</evidence>
<feature type="compositionally biased region" description="Polar residues" evidence="1">
    <location>
        <begin position="1395"/>
        <end position="1429"/>
    </location>
</feature>
<feature type="compositionally biased region" description="Low complexity" evidence="1">
    <location>
        <begin position="589"/>
        <end position="602"/>
    </location>
</feature>
<feature type="region of interest" description="Disordered" evidence="1">
    <location>
        <begin position="1"/>
        <end position="75"/>
    </location>
</feature>
<feature type="compositionally biased region" description="Polar residues" evidence="1">
    <location>
        <begin position="1776"/>
        <end position="1786"/>
    </location>
</feature>
<feature type="compositionally biased region" description="Basic and acidic residues" evidence="1">
    <location>
        <begin position="1690"/>
        <end position="1700"/>
    </location>
</feature>
<feature type="compositionally biased region" description="Low complexity" evidence="1">
    <location>
        <begin position="623"/>
        <end position="636"/>
    </location>
</feature>
<feature type="compositionally biased region" description="Basic and acidic residues" evidence="1">
    <location>
        <begin position="212"/>
        <end position="223"/>
    </location>
</feature>
<dbReference type="EMBL" id="CAVLGL010000090">
    <property type="protein sequence ID" value="CAK1594273.1"/>
    <property type="molecule type" value="Genomic_DNA"/>
</dbReference>
<feature type="compositionally biased region" description="Polar residues" evidence="1">
    <location>
        <begin position="428"/>
        <end position="455"/>
    </location>
</feature>
<feature type="region of interest" description="Disordered" evidence="1">
    <location>
        <begin position="428"/>
        <end position="460"/>
    </location>
</feature>
<gene>
    <name evidence="2" type="ORF">PARMNEM_LOCUS13931</name>
</gene>
<name>A0AAV1LH01_9NEOP</name>
<feature type="compositionally biased region" description="Basic and acidic residues" evidence="1">
    <location>
        <begin position="1982"/>
        <end position="2009"/>
    </location>
</feature>
<feature type="compositionally biased region" description="Polar residues" evidence="1">
    <location>
        <begin position="569"/>
        <end position="583"/>
    </location>
</feature>
<feature type="compositionally biased region" description="Basic and acidic residues" evidence="1">
    <location>
        <begin position="2154"/>
        <end position="2178"/>
    </location>
</feature>
<feature type="compositionally biased region" description="Polar residues" evidence="1">
    <location>
        <begin position="1353"/>
        <end position="1383"/>
    </location>
</feature>
<feature type="compositionally biased region" description="Low complexity" evidence="1">
    <location>
        <begin position="1933"/>
        <end position="1944"/>
    </location>
</feature>
<feature type="region of interest" description="Disordered" evidence="1">
    <location>
        <begin position="302"/>
        <end position="383"/>
    </location>
</feature>
<feature type="compositionally biased region" description="Polar residues" evidence="1">
    <location>
        <begin position="603"/>
        <end position="614"/>
    </location>
</feature>
<feature type="compositionally biased region" description="Polar residues" evidence="1">
    <location>
        <begin position="328"/>
        <end position="347"/>
    </location>
</feature>
<feature type="compositionally biased region" description="Basic and acidic residues" evidence="1">
    <location>
        <begin position="2106"/>
        <end position="2121"/>
    </location>
</feature>
<feature type="compositionally biased region" description="Basic residues" evidence="1">
    <location>
        <begin position="158"/>
        <end position="172"/>
    </location>
</feature>
<evidence type="ECO:0000256" key="1">
    <source>
        <dbReference type="SAM" id="MobiDB-lite"/>
    </source>
</evidence>
<reference evidence="2 3" key="1">
    <citation type="submission" date="2023-11" db="EMBL/GenBank/DDBJ databases">
        <authorList>
            <person name="Hedman E."/>
            <person name="Englund M."/>
            <person name="Stromberg M."/>
            <person name="Nyberg Akerstrom W."/>
            <person name="Nylinder S."/>
            <person name="Jareborg N."/>
            <person name="Kallberg Y."/>
            <person name="Kronander E."/>
        </authorList>
    </citation>
    <scope>NUCLEOTIDE SEQUENCE [LARGE SCALE GENOMIC DNA]</scope>
</reference>
<feature type="compositionally biased region" description="Basic and acidic residues" evidence="1">
    <location>
        <begin position="2211"/>
        <end position="2220"/>
    </location>
</feature>
<feature type="compositionally biased region" description="Low complexity" evidence="1">
    <location>
        <begin position="657"/>
        <end position="670"/>
    </location>
</feature>
<feature type="compositionally biased region" description="Polar residues" evidence="1">
    <location>
        <begin position="792"/>
        <end position="845"/>
    </location>
</feature>
<feature type="compositionally biased region" description="Low complexity" evidence="1">
    <location>
        <begin position="173"/>
        <end position="188"/>
    </location>
</feature>
<feature type="region of interest" description="Disordered" evidence="1">
    <location>
        <begin position="1928"/>
        <end position="2021"/>
    </location>
</feature>
<feature type="compositionally biased region" description="Polar residues" evidence="1">
    <location>
        <begin position="363"/>
        <end position="383"/>
    </location>
</feature>
<sequence>MRRPRTSKSEKESDISIDKSEEEKGKSKSPKTPQMNLQNTTKATLWIESRKTSPRKSVKENPSQIEVTPRKVVSAKKSTPLRMAVLKKAQSAQKMRVTKIEAPLTIDHTKQAAIMLMTGHTPIQNSSPKQKGSSPKQKGPSPKPGSAKRLSYIIKKPSPVKKTPRKSGRLSKKSFSTSTTSTRVSSASNNLSRKNSKASLDRSASVMEITDSDVHQIARESDVSTRSSVKSLIRSPLLPSPKKSALKDPTAKKSARKTESIKFDFSNLENSASNSVDVLMVTGTSNKSFENIASEDELTLHYSDSSAKSPSPRRSIHSRSSKIMERTLGTTFTSDTGPVQDTLTPESPRSKKSLRGSLMLQKVLQTPEVNESSTYSRRTTKSLTEQSWNSTVASLRRTKTLSPRDASARGNIESYSIVDLVSIDSNDSRSGSVYNSASSADTSASKFGTPQTSAGRKTRSIRACSLLASSTPTVKSDYKSRLSRSQSAATSRSYDSIQYDSPSRNNISKRRSKSLSTPDNVTFNISGRSNKSKSLATDSDQDNITINSTRKSRQSKSSNSSPFENSKSLVTDSDQDNITINSTRKSRQPKSSNSSPFENSKSLATDSDQDNITINSTRKSRQSKSSNSSPFENSKSLATDSDQDNITINSTRKSRQSKSSNSSPFENSKSLATDSDQDNITINSTRKSRQSKSFNSSPFENSKENVTSSRKSVTSPKDATFKVSRKSKKSKSILTLENSQDNIILDHSRKSRKSKSISTPEVSQKNIALDSSRHSRSSRSSRSRLSEVSVASPRSSKRSVNSTSNNSPLQNKGTSTPEISSPQEVGTPVLSIQSLLDSSRDSTMSHSREKNVARVPVNILRKTIGGRPSVPRKGVSSKSKSLSLGTRVSLRKSLKISPNYSELNKDVSQDEGESTPKSAVKLVQEAVKNKHSSAKKPKSKRSIIDNLNESDMVKQLFNSPVKRKLSQSMIEFSRKQLLEEDITPPKRQTRNTIALTGRTPENSILEHSQAFTPEVFVSPLSTPSNSSNVSGLERLFAETTPENNVRNVSAAKKLMQTPRYRRSIRNDLTKVSGVKSLFKRSPRNRLSDVRVKEVFTVSPNNDLRRVSGVKALFQSQKERRSPKNSLEDVTGVRNLFKKNSPDNDLRNVSRAKTILRRKSPKNDLSDVRVKEVFTVSPNNDLRRVSGVKALFQSQKERRSPKNSLEDVAGVRNLFKKNSPDNDLRNVSRAKTILRRNSPKNDLSDVRGLRRLFRQEKQRDDSNNLSGIEELFSESHQTSKLSDANLESSFDLLIGKPAVRSYPKAKSFSTKLIQKPKIRKAQSLQTSFSSITDNVEDWLETELRKRMHKYDISEPSSKRGTSVNKSNASTLSLKSGKSTGNVLLSRSKRLKDNSKNKSNISTSLTPGRKSANISQKAENSVTKANKSIDASKTKTSLSKSKTVVEEISTNLNKSKSKSNLTRALQKLATDTVDGNSPVLTSRIRNSTLAKTSLVEEVERKKSTSEIYGAHTLPIKKRSLVDTLANKSSEKSVLPIKKRVVMHSTPVKGRINLTMNASDIGRVSPIAPVHEVAVDIDKNQDTAERPIELPKESPKRKTIQTRKSKIIQEVFDSQISSKAVQLSPKNKEKVKSSPGQVRATRGRRVKENLVVHNVKILKSSIVISKKPPVLSPQTTAKVSRNEPVSVGNPEPVVKETRKRNLDGKQGLVEEVTENVQPVTKTTRRRNVQKEESQKQSNKVTPKGKVGRKTNLRKDNENDTTEQLSKETPQKTRTRRQKVTANKVQTPKQITRAKVQKRSVVITKPSPQMKPRSAKQVIENESGEILEKTSQRTRRNIAEATKPVAAKQKKQESIDENSEESETKTRGRKGKLISPSVKVVKKGQNVIVENSAKGKNVALEAETNPKSKRGRKTVAQTNATIENNVPEVRTRSTRITTQETDSVTTQTRGRKTETTQAVSKRQIKAQNSESDTVVESTARGRKRKITAEETTSKLRKMDTEDDTGTRNRERRANNKSKQQKIETTTAISPVVVTKGRRGQQIEDLQELDKQKTIEDKVVASKTVRGRKKTEEAPGVSQPKATVGRKKNITNTSVEVTEPKSTRGRKAKKQSVEDTAVKTTEAKKEVKGRKKRGAEQNAPKNDKEVQETTKTRQAQKAAEQETEVKTTRRKKATEVEKPQPEGRKRKTNIDVSAAKEPMKPAKKPRKTSAISPKAPARETRTRRTKVDGEYTIIICIM</sequence>
<accession>A0AAV1LH01</accession>
<feature type="compositionally biased region" description="Polar residues" evidence="1">
    <location>
        <begin position="637"/>
        <end position="648"/>
    </location>
</feature>
<feature type="compositionally biased region" description="Polar residues" evidence="1">
    <location>
        <begin position="733"/>
        <end position="742"/>
    </location>
</feature>
<feature type="region of interest" description="Disordered" evidence="1">
    <location>
        <begin position="115"/>
        <end position="257"/>
    </location>
</feature>
<protein>
    <submittedName>
        <fullName evidence="2">Uncharacterized protein</fullName>
    </submittedName>
</protein>
<feature type="compositionally biased region" description="Low complexity" evidence="1">
    <location>
        <begin position="126"/>
        <end position="140"/>
    </location>
</feature>
<feature type="region of interest" description="Disordered" evidence="1">
    <location>
        <begin position="475"/>
        <end position="886"/>
    </location>
</feature>
<keyword evidence="3" id="KW-1185">Reference proteome</keyword>
<feature type="compositionally biased region" description="Polar residues" evidence="1">
    <location>
        <begin position="671"/>
        <end position="717"/>
    </location>
</feature>
<feature type="region of interest" description="Disordered" evidence="1">
    <location>
        <begin position="1616"/>
        <end position="1637"/>
    </location>
</feature>
<comment type="caution">
    <text evidence="2">The sequence shown here is derived from an EMBL/GenBank/DDBJ whole genome shotgun (WGS) entry which is preliminary data.</text>
</comment>
<organism evidence="2 3">
    <name type="scientific">Parnassius mnemosyne</name>
    <name type="common">clouded apollo</name>
    <dbReference type="NCBI Taxonomy" id="213953"/>
    <lineage>
        <taxon>Eukaryota</taxon>
        <taxon>Metazoa</taxon>
        <taxon>Ecdysozoa</taxon>
        <taxon>Arthropoda</taxon>
        <taxon>Hexapoda</taxon>
        <taxon>Insecta</taxon>
        <taxon>Pterygota</taxon>
        <taxon>Neoptera</taxon>
        <taxon>Endopterygota</taxon>
        <taxon>Lepidoptera</taxon>
        <taxon>Glossata</taxon>
        <taxon>Ditrysia</taxon>
        <taxon>Papilionoidea</taxon>
        <taxon>Papilionidae</taxon>
        <taxon>Parnassiinae</taxon>
        <taxon>Parnassini</taxon>
        <taxon>Parnassius</taxon>
        <taxon>Driopa</taxon>
    </lineage>
</organism>
<feature type="compositionally biased region" description="Polar residues" evidence="1">
    <location>
        <begin position="32"/>
        <end position="43"/>
    </location>
</feature>
<feature type="region of interest" description="Disordered" evidence="1">
    <location>
        <begin position="1667"/>
        <end position="1869"/>
    </location>
</feature>
<feature type="region of interest" description="Disordered" evidence="1">
    <location>
        <begin position="1349"/>
        <end position="1442"/>
    </location>
</feature>
<feature type="compositionally biased region" description="Low complexity" evidence="1">
    <location>
        <begin position="555"/>
        <end position="568"/>
    </location>
</feature>
<feature type="compositionally biased region" description="Basic and acidic residues" evidence="1">
    <location>
        <begin position="245"/>
        <end position="257"/>
    </location>
</feature>
<feature type="region of interest" description="Disordered" evidence="1">
    <location>
        <begin position="2055"/>
        <end position="2220"/>
    </location>
</feature>
<evidence type="ECO:0000313" key="2">
    <source>
        <dbReference type="EMBL" id="CAK1594273.1"/>
    </source>
</evidence>
<feature type="compositionally biased region" description="Polar residues" evidence="1">
    <location>
        <begin position="517"/>
        <end position="546"/>
    </location>
</feature>
<proteinExistence type="predicted"/>
<dbReference type="Proteomes" id="UP001314205">
    <property type="component" value="Unassembled WGS sequence"/>
</dbReference>
<feature type="compositionally biased region" description="Polar residues" evidence="1">
    <location>
        <begin position="1961"/>
        <end position="1972"/>
    </location>
</feature>
<feature type="compositionally biased region" description="Basic and acidic residues" evidence="1">
    <location>
        <begin position="2136"/>
        <end position="2146"/>
    </location>
</feature>
<feature type="compositionally biased region" description="Basic and acidic residues" evidence="1">
    <location>
        <begin position="7"/>
        <end position="26"/>
    </location>
</feature>